<dbReference type="RefSeq" id="WP_002989458.1">
    <property type="nucleotide sequence ID" value="NZ_CP068107.1"/>
</dbReference>
<dbReference type="InterPro" id="IPR007351">
    <property type="entry name" value="YjbR"/>
</dbReference>
<dbReference type="EMBL" id="UGQL01000002">
    <property type="protein sequence ID" value="STZ69645.1"/>
    <property type="molecule type" value="Genomic_DNA"/>
</dbReference>
<dbReference type="OrthoDB" id="9789813at2"/>
<sequence length="123" mass="14159">MDVHVIYDYCLNKKGTTEDFPFDEETLTFKVGGKIYLLLNLTKWEQGSCFVNLKCDPEKAEELRADYSEIVPGYHMSKKHWNSVHLGGAVQWTLLKALIDHSYELVYASLTKKVKDSLNDELV</sequence>
<dbReference type="GO" id="GO:0003677">
    <property type="term" value="F:DNA binding"/>
    <property type="evidence" value="ECO:0007669"/>
    <property type="project" value="UniProtKB-KW"/>
</dbReference>
<dbReference type="GeneID" id="93526088"/>
<dbReference type="AlphaFoldDB" id="A0A378U2Z3"/>
<evidence type="ECO:0000313" key="2">
    <source>
        <dbReference type="EMBL" id="STZ69645.1"/>
    </source>
</evidence>
<evidence type="ECO:0000313" key="4">
    <source>
        <dbReference type="Proteomes" id="UP000596202"/>
    </source>
</evidence>
<reference evidence="1 4" key="2">
    <citation type="submission" date="2021-01" db="EMBL/GenBank/DDBJ databases">
        <title>FDA dAtabase for Regulatory Grade micrObial Sequences (FDA-ARGOS): Supporting development and validation of Infectious Disease Dx tests.</title>
        <authorList>
            <person name="Sproer C."/>
            <person name="Gronow S."/>
            <person name="Severitt S."/>
            <person name="Schroder I."/>
            <person name="Tallon L."/>
            <person name="Sadzewicz L."/>
            <person name="Zhao X."/>
            <person name="Boylan J."/>
            <person name="Ott S."/>
            <person name="Bowen H."/>
            <person name="Vavikolanu K."/>
            <person name="Mehta A."/>
            <person name="Aluvathingal J."/>
            <person name="Nadendla S."/>
            <person name="Lowell S."/>
            <person name="Myers T."/>
            <person name="Yan Y."/>
            <person name="Sichtig H."/>
        </authorList>
    </citation>
    <scope>NUCLEOTIDE SEQUENCE [LARGE SCALE GENOMIC DNA]</scope>
    <source>
        <strain evidence="1 4">FDAARGOS_1131</strain>
    </source>
</reference>
<organism evidence="2 3">
    <name type="scientific">Myroides odoratus</name>
    <name type="common">Flavobacterium odoratum</name>
    <dbReference type="NCBI Taxonomy" id="256"/>
    <lineage>
        <taxon>Bacteria</taxon>
        <taxon>Pseudomonadati</taxon>
        <taxon>Bacteroidota</taxon>
        <taxon>Flavobacteriia</taxon>
        <taxon>Flavobacteriales</taxon>
        <taxon>Flavobacteriaceae</taxon>
        <taxon>Myroides</taxon>
    </lineage>
</organism>
<dbReference type="EMBL" id="CP068108">
    <property type="protein sequence ID" value="QQU00272.1"/>
    <property type="molecule type" value="Genomic_DNA"/>
</dbReference>
<protein>
    <submittedName>
        <fullName evidence="1">MmcQ/YjbR family DNA-binding protein</fullName>
    </submittedName>
</protein>
<dbReference type="InterPro" id="IPR038056">
    <property type="entry name" value="YjbR-like_sf"/>
</dbReference>
<dbReference type="SUPFAM" id="SSF142906">
    <property type="entry name" value="YjbR-like"/>
    <property type="match status" value="1"/>
</dbReference>
<keyword evidence="3" id="KW-1185">Reference proteome</keyword>
<dbReference type="Proteomes" id="UP000255024">
    <property type="component" value="Unassembled WGS sequence"/>
</dbReference>
<gene>
    <name evidence="2" type="primary">yjbR</name>
    <name evidence="1" type="ORF">I6I88_00410</name>
    <name evidence="2" type="ORF">NCTC11179_03158</name>
</gene>
<evidence type="ECO:0000313" key="1">
    <source>
        <dbReference type="EMBL" id="QQU00272.1"/>
    </source>
</evidence>
<reference evidence="2 3" key="1">
    <citation type="submission" date="2018-06" db="EMBL/GenBank/DDBJ databases">
        <authorList>
            <consortium name="Pathogen Informatics"/>
            <person name="Doyle S."/>
        </authorList>
    </citation>
    <scope>NUCLEOTIDE SEQUENCE [LARGE SCALE GENOMIC DNA]</scope>
    <source>
        <strain evidence="2 3">NCTC11179</strain>
    </source>
</reference>
<dbReference type="PANTHER" id="PTHR35145">
    <property type="entry name" value="CYTOPLASMIC PROTEIN-RELATED"/>
    <property type="match status" value="1"/>
</dbReference>
<dbReference type="Gene3D" id="3.90.1150.30">
    <property type="match status" value="1"/>
</dbReference>
<dbReference type="Pfam" id="PF04237">
    <property type="entry name" value="YjbR"/>
    <property type="match status" value="1"/>
</dbReference>
<keyword evidence="1" id="KW-0238">DNA-binding</keyword>
<accession>A0A378U2Z3</accession>
<dbReference type="InterPro" id="IPR058532">
    <property type="entry name" value="YjbR/MT2646/Rv2570-like"/>
</dbReference>
<evidence type="ECO:0000313" key="3">
    <source>
        <dbReference type="Proteomes" id="UP000255024"/>
    </source>
</evidence>
<proteinExistence type="predicted"/>
<dbReference type="Proteomes" id="UP000596202">
    <property type="component" value="Chromosome"/>
</dbReference>
<name>A0A378U2Z3_MYROD</name>
<dbReference type="PANTHER" id="PTHR35145:SF1">
    <property type="entry name" value="CYTOPLASMIC PROTEIN"/>
    <property type="match status" value="1"/>
</dbReference>